<gene>
    <name evidence="1" type="ORF">EPUS_00726</name>
</gene>
<dbReference type="AlphaFoldDB" id="U1GRI8"/>
<protein>
    <submittedName>
        <fullName evidence="1">Uncharacterized protein</fullName>
    </submittedName>
</protein>
<proteinExistence type="predicted"/>
<dbReference type="HOGENOM" id="CLU_665690_0_0_1"/>
<dbReference type="OrthoDB" id="10363381at2759"/>
<dbReference type="GeneID" id="19235787"/>
<accession>U1GRI8</accession>
<keyword evidence="2" id="KW-1185">Reference proteome</keyword>
<evidence type="ECO:0000313" key="1">
    <source>
        <dbReference type="EMBL" id="ERF74596.1"/>
    </source>
</evidence>
<name>U1GRI8_ENDPU</name>
<reference evidence="2" key="1">
    <citation type="journal article" date="2014" name="BMC Genomics">
        <title>Genome characteristics reveal the impact of lichenization on lichen-forming fungus Endocarpon pusillum Hedwig (Verrucariales, Ascomycota).</title>
        <authorList>
            <person name="Wang Y.-Y."/>
            <person name="Liu B."/>
            <person name="Zhang X.-Y."/>
            <person name="Zhou Q.-M."/>
            <person name="Zhang T."/>
            <person name="Li H."/>
            <person name="Yu Y.-F."/>
            <person name="Zhang X.-L."/>
            <person name="Hao X.-Y."/>
            <person name="Wang M."/>
            <person name="Wang L."/>
            <person name="Wei J.-C."/>
        </authorList>
    </citation>
    <scope>NUCLEOTIDE SEQUENCE [LARGE SCALE GENOMIC DNA]</scope>
    <source>
        <strain evidence="2">Z07020 / HMAS-L-300199</strain>
    </source>
</reference>
<dbReference type="Proteomes" id="UP000019373">
    <property type="component" value="Unassembled WGS sequence"/>
</dbReference>
<dbReference type="RefSeq" id="XP_007799697.1">
    <property type="nucleotide sequence ID" value="XM_007801506.1"/>
</dbReference>
<evidence type="ECO:0000313" key="2">
    <source>
        <dbReference type="Proteomes" id="UP000019373"/>
    </source>
</evidence>
<sequence>MVEAQSNFISASRNPGQEKGLCVLAMNIENLLFHRLGKDLSERNDISSLFEQTQVSQVLDYKVQGRFARYLMDKLFRSADTQIQLRQLRVLRSLEGNIENPNPSAFRQSLRQFTSQILLVDVRQFLSFHSVTTVFEFFAAYLIIRSRRVALVLRLGSLPGPGFRLGLSIYPPRLLWQRNMELLALIVVNLGFNSTGMEGFQDVWRRVRQVFSLPFTRCFHLQHQTIPELLEKLIKSYRAYEGKVFIKLARKTNGQCAADSQLRKLGVQSVPLAELLIPTAFTSYGPSQAVSSNETEAQHSHQIRAAEKIQQFWRSHYPALLAKRAFLETSMGRTYIHVLEICKRNNASTMMRHLLLGNAVELLENIHSTSSTASELHQRAVNLLKSLPQDKFELVDEVLLRVSAIEESLENVA</sequence>
<dbReference type="EMBL" id="KE720872">
    <property type="protein sequence ID" value="ERF74596.1"/>
    <property type="molecule type" value="Genomic_DNA"/>
</dbReference>
<organism evidence="1 2">
    <name type="scientific">Endocarpon pusillum (strain Z07020 / HMAS-L-300199)</name>
    <name type="common">Lichen-forming fungus</name>
    <dbReference type="NCBI Taxonomy" id="1263415"/>
    <lineage>
        <taxon>Eukaryota</taxon>
        <taxon>Fungi</taxon>
        <taxon>Dikarya</taxon>
        <taxon>Ascomycota</taxon>
        <taxon>Pezizomycotina</taxon>
        <taxon>Eurotiomycetes</taxon>
        <taxon>Chaetothyriomycetidae</taxon>
        <taxon>Verrucariales</taxon>
        <taxon>Verrucariaceae</taxon>
        <taxon>Endocarpon</taxon>
    </lineage>
</organism>